<keyword evidence="2" id="KW-1185">Reference proteome</keyword>
<evidence type="ECO:0000313" key="1">
    <source>
        <dbReference type="EMBL" id="MBT1072624.1"/>
    </source>
</evidence>
<dbReference type="Pfam" id="PF12672">
    <property type="entry name" value="DUF3793"/>
    <property type="match status" value="1"/>
</dbReference>
<dbReference type="EMBL" id="JAHDYS010000011">
    <property type="protein sequence ID" value="MBT1072624.1"/>
    <property type="molecule type" value="Genomic_DNA"/>
</dbReference>
<name>A0ABS5UAC5_9BACT</name>
<gene>
    <name evidence="1" type="ORF">KJB30_12570</name>
</gene>
<dbReference type="InterPro" id="IPR024523">
    <property type="entry name" value="DUF3793"/>
</dbReference>
<sequence length="227" mass="25324">MNNPLTNTEKDPRPLWSSLAERFSTERECLATYIALETAEVLAEAKPASLLCITNRERACGRNLYTIWKEHGHQLLADTPLEACELIDRGSSMMILFSHRVNFKNHLARRDITALLKRAGHGSDITPDDLLRCLADHLQHGHFPHEIGLLLGYPPKDVAAFMGLINIPFTCQGPWKIYGNPVESLRLAERFRNCRNLMAEQLSLCASAVQCLGGFAGARQAILATAY</sequence>
<organism evidence="1 2">
    <name type="scientific">Pelotalea chapellei</name>
    <dbReference type="NCBI Taxonomy" id="44671"/>
    <lineage>
        <taxon>Bacteria</taxon>
        <taxon>Pseudomonadati</taxon>
        <taxon>Thermodesulfobacteriota</taxon>
        <taxon>Desulfuromonadia</taxon>
        <taxon>Geobacterales</taxon>
        <taxon>Geobacteraceae</taxon>
        <taxon>Pelotalea</taxon>
    </lineage>
</organism>
<dbReference type="Proteomes" id="UP000784128">
    <property type="component" value="Unassembled WGS sequence"/>
</dbReference>
<dbReference type="RefSeq" id="WP_214299799.1">
    <property type="nucleotide sequence ID" value="NZ_JAHDYS010000011.1"/>
</dbReference>
<accession>A0ABS5UAC5</accession>
<evidence type="ECO:0000313" key="2">
    <source>
        <dbReference type="Proteomes" id="UP000784128"/>
    </source>
</evidence>
<proteinExistence type="predicted"/>
<comment type="caution">
    <text evidence="1">The sequence shown here is derived from an EMBL/GenBank/DDBJ whole genome shotgun (WGS) entry which is preliminary data.</text>
</comment>
<reference evidence="1 2" key="1">
    <citation type="submission" date="2021-05" db="EMBL/GenBank/DDBJ databases">
        <title>The draft genome of Geobacter chapellei DSM 13688.</title>
        <authorList>
            <person name="Xu Z."/>
            <person name="Masuda Y."/>
            <person name="Itoh H."/>
            <person name="Senoo K."/>
        </authorList>
    </citation>
    <scope>NUCLEOTIDE SEQUENCE [LARGE SCALE GENOMIC DNA]</scope>
    <source>
        <strain evidence="1 2">DSM 13688</strain>
    </source>
</reference>
<protein>
    <submittedName>
        <fullName evidence="1">DUF3793 family protein</fullName>
    </submittedName>
</protein>